<dbReference type="STRING" id="73230.A0A2B7ZH84"/>
<organism evidence="2 3">
    <name type="scientific">[Emmonsia] crescens</name>
    <dbReference type="NCBI Taxonomy" id="73230"/>
    <lineage>
        <taxon>Eukaryota</taxon>
        <taxon>Fungi</taxon>
        <taxon>Dikarya</taxon>
        <taxon>Ascomycota</taxon>
        <taxon>Pezizomycotina</taxon>
        <taxon>Eurotiomycetes</taxon>
        <taxon>Eurotiomycetidae</taxon>
        <taxon>Onygenales</taxon>
        <taxon>Ajellomycetaceae</taxon>
        <taxon>Emergomyces</taxon>
    </lineage>
</organism>
<dbReference type="VEuPathDB" id="FungiDB:EMCG_09191"/>
<gene>
    <name evidence="2" type="ORF">GX50_04199</name>
</gene>
<name>A0A2B7ZH84_9EURO</name>
<keyword evidence="3" id="KW-1185">Reference proteome</keyword>
<reference evidence="2 3" key="1">
    <citation type="submission" date="2017-10" db="EMBL/GenBank/DDBJ databases">
        <title>Comparative genomics in systemic dimorphic fungi from Ajellomycetaceae.</title>
        <authorList>
            <person name="Munoz J.F."/>
            <person name="Mcewen J.G."/>
            <person name="Clay O.K."/>
            <person name="Cuomo C.A."/>
        </authorList>
    </citation>
    <scope>NUCLEOTIDE SEQUENCE [LARGE SCALE GENOMIC DNA]</scope>
    <source>
        <strain evidence="2 3">UAMH4076</strain>
    </source>
</reference>
<dbReference type="EMBL" id="PDND01000075">
    <property type="protein sequence ID" value="PGH32985.1"/>
    <property type="molecule type" value="Genomic_DNA"/>
</dbReference>
<feature type="compositionally biased region" description="Polar residues" evidence="1">
    <location>
        <begin position="1"/>
        <end position="10"/>
    </location>
</feature>
<dbReference type="Proteomes" id="UP000226031">
    <property type="component" value="Unassembled WGS sequence"/>
</dbReference>
<sequence>MLSDQMQSLSRPDLEMGARGSGAYPTLTLRAPELRISPSTTLDKNADFSSQSSTPNSPWQDLVGQIAGGVFGRESTAASLRSVLEKRILRLADQSVRQKALQLDDFPEPPQSTEKIIFLAIGWITNFYVPDSVRLGQAFRVDTEGATRFQNTEEDPDINRRPVIDIIRELGSVLPILIHTTIRKDYFIAIIPPYSVPHSPDVLNVANPVTGTMAPVLKLFCYPSFCYQYALNSSVLTRFATRLFSFDSKAQRVYKQLTKDMANLEDFDTELDDTMPWIFKGWCLDAASRADSKWNTRETFNAGLDFPILSSSRPIKIEQFIDNIQVKQGKNHCGRIAGIYFDSPPFGAAFILGAVNLVVAMAQTRQVDCAWFQSQGIGFAFNKNWTQPGRFLLV</sequence>
<accession>A0A2B7ZH84</accession>
<comment type="caution">
    <text evidence="2">The sequence shown here is derived from an EMBL/GenBank/DDBJ whole genome shotgun (WGS) entry which is preliminary data.</text>
</comment>
<dbReference type="AlphaFoldDB" id="A0A2B7ZH84"/>
<evidence type="ECO:0000313" key="3">
    <source>
        <dbReference type="Proteomes" id="UP000226031"/>
    </source>
</evidence>
<protein>
    <submittedName>
        <fullName evidence="2">Uncharacterized protein</fullName>
    </submittedName>
</protein>
<evidence type="ECO:0000313" key="2">
    <source>
        <dbReference type="EMBL" id="PGH32985.1"/>
    </source>
</evidence>
<proteinExistence type="predicted"/>
<feature type="region of interest" description="Disordered" evidence="1">
    <location>
        <begin position="40"/>
        <end position="59"/>
    </location>
</feature>
<feature type="region of interest" description="Disordered" evidence="1">
    <location>
        <begin position="1"/>
        <end position="22"/>
    </location>
</feature>
<evidence type="ECO:0000256" key="1">
    <source>
        <dbReference type="SAM" id="MobiDB-lite"/>
    </source>
</evidence>